<dbReference type="PATRIC" id="fig|453.4.peg.1544"/>
<proteinExistence type="inferred from homology"/>
<evidence type="ECO:0000256" key="8">
    <source>
        <dbReference type="ARBA" id="ARBA00047481"/>
    </source>
</evidence>
<dbReference type="Gene3D" id="3.90.1150.10">
    <property type="entry name" value="Aspartate Aminotransferase, domain 1"/>
    <property type="match status" value="1"/>
</dbReference>
<evidence type="ECO:0000256" key="7">
    <source>
        <dbReference type="ARBA" id="ARBA00022898"/>
    </source>
</evidence>
<dbReference type="AlphaFoldDB" id="A0A0W0TUE9"/>
<evidence type="ECO:0000256" key="6">
    <source>
        <dbReference type="ARBA" id="ARBA00022679"/>
    </source>
</evidence>
<evidence type="ECO:0000259" key="10">
    <source>
        <dbReference type="Pfam" id="PF00155"/>
    </source>
</evidence>
<sequence>MSCDYHGLPHSGIQSLNPYVPGKSIEELAKEQGLIDIIKLASNENPLGCSPLAKQALAELSGMQIATYPTPANHPLRQKLSKHLGIDADMLTLSNGSDLLFSILLTNFALHNNKHMLTHDHAFISYQIQAQTLGIPVRSIGLKSNWEVDIDAIIAACNQQTALIFIANPNNPTGLFISPDYIQKLLNNIPATTILVLDEAYYEYAYPEGDKASINLLQHHPNLVITRTFSKAYGLAGLRLGYAIANLEIAELLQRVQLPFAVNQAALAAAHAAIDDQQFLRQTVELNALGREQIRQGLEAFNLSALPSRCNFITFDCGTSALPIYQGLLGKGVIVRPLAPYNLFNHLRVSIGNSLQNTRFLDTLAICLSENKKEPGHEN</sequence>
<dbReference type="OrthoDB" id="9813612at2"/>
<evidence type="ECO:0000256" key="5">
    <source>
        <dbReference type="ARBA" id="ARBA00022576"/>
    </source>
</evidence>
<dbReference type="PANTHER" id="PTHR43643:SF3">
    <property type="entry name" value="HISTIDINOL-PHOSPHATE AMINOTRANSFERASE"/>
    <property type="match status" value="1"/>
</dbReference>
<evidence type="ECO:0000256" key="4">
    <source>
        <dbReference type="ARBA" id="ARBA00011738"/>
    </source>
</evidence>
<dbReference type="EC" id="2.6.1.9" evidence="9"/>
<comment type="subunit">
    <text evidence="4 9">Homodimer.</text>
</comment>
<comment type="pathway">
    <text evidence="2 9">Amino-acid biosynthesis; L-histidine biosynthesis; L-histidine from 5-phospho-alpha-D-ribose 1-diphosphate: step 7/9.</text>
</comment>
<dbReference type="GO" id="GO:0004400">
    <property type="term" value="F:histidinol-phosphate transaminase activity"/>
    <property type="evidence" value="ECO:0007669"/>
    <property type="project" value="UniProtKB-UniRule"/>
</dbReference>
<dbReference type="Gene3D" id="3.40.640.10">
    <property type="entry name" value="Type I PLP-dependent aspartate aminotransferase-like (Major domain)"/>
    <property type="match status" value="1"/>
</dbReference>
<dbReference type="STRING" id="453.Lfee_1413"/>
<dbReference type="HAMAP" id="MF_01023">
    <property type="entry name" value="HisC_aminotrans_2"/>
    <property type="match status" value="1"/>
</dbReference>
<dbReference type="PROSITE" id="PS00599">
    <property type="entry name" value="AA_TRANSFER_CLASS_2"/>
    <property type="match status" value="1"/>
</dbReference>
<dbReference type="SUPFAM" id="SSF53383">
    <property type="entry name" value="PLP-dependent transferases"/>
    <property type="match status" value="1"/>
</dbReference>
<reference evidence="11 13" key="1">
    <citation type="submission" date="2015-11" db="EMBL/GenBank/DDBJ databases">
        <title>Genomic analysis of 38 Legionella species identifies large and diverse effector repertoires.</title>
        <authorList>
            <person name="Burstein D."/>
            <person name="Amaro F."/>
            <person name="Zusman T."/>
            <person name="Lifshitz Z."/>
            <person name="Cohen O."/>
            <person name="Gilbert J.A."/>
            <person name="Pupko T."/>
            <person name="Shuman H.A."/>
            <person name="Segal G."/>
        </authorList>
    </citation>
    <scope>NUCLEOTIDE SEQUENCE [LARGE SCALE GENOMIC DNA]</scope>
    <source>
        <strain evidence="11 13">WO-44C</strain>
    </source>
</reference>
<dbReference type="GO" id="GO:0030170">
    <property type="term" value="F:pyridoxal phosphate binding"/>
    <property type="evidence" value="ECO:0007669"/>
    <property type="project" value="InterPro"/>
</dbReference>
<reference evidence="12 14" key="2">
    <citation type="submission" date="2018-06" db="EMBL/GenBank/DDBJ databases">
        <authorList>
            <consortium name="Pathogen Informatics"/>
            <person name="Doyle S."/>
        </authorList>
    </citation>
    <scope>NUCLEOTIDE SEQUENCE [LARGE SCALE GENOMIC DNA]</scope>
    <source>
        <strain evidence="12 14">NCTC12022</strain>
    </source>
</reference>
<comment type="catalytic activity">
    <reaction evidence="8 9">
        <text>L-histidinol phosphate + 2-oxoglutarate = 3-(imidazol-4-yl)-2-oxopropyl phosphate + L-glutamate</text>
        <dbReference type="Rhea" id="RHEA:23744"/>
        <dbReference type="ChEBI" id="CHEBI:16810"/>
        <dbReference type="ChEBI" id="CHEBI:29985"/>
        <dbReference type="ChEBI" id="CHEBI:57766"/>
        <dbReference type="ChEBI" id="CHEBI:57980"/>
        <dbReference type="EC" id="2.6.1.9"/>
    </reaction>
</comment>
<evidence type="ECO:0000313" key="13">
    <source>
        <dbReference type="Proteomes" id="UP000054698"/>
    </source>
</evidence>
<evidence type="ECO:0000256" key="1">
    <source>
        <dbReference type="ARBA" id="ARBA00001933"/>
    </source>
</evidence>
<evidence type="ECO:0000256" key="2">
    <source>
        <dbReference type="ARBA" id="ARBA00005011"/>
    </source>
</evidence>
<feature type="domain" description="Aminotransferase class I/classII large" evidence="10">
    <location>
        <begin position="36"/>
        <end position="363"/>
    </location>
</feature>
<gene>
    <name evidence="11" type="primary">hisC-2</name>
    <name evidence="9" type="synonym">hisC</name>
    <name evidence="11" type="ORF">Lfee_1413</name>
    <name evidence="12" type="ORF">NCTC12022_03456</name>
</gene>
<dbReference type="NCBIfam" id="TIGR01141">
    <property type="entry name" value="hisC"/>
    <property type="match status" value="1"/>
</dbReference>
<keyword evidence="7 9" id="KW-0663">Pyridoxal phosphate</keyword>
<keyword evidence="9" id="KW-0028">Amino-acid biosynthesis</keyword>
<comment type="similarity">
    <text evidence="3 9">Belongs to the class-II pyridoxal-phosphate-dependent aminotransferase family. Histidinol-phosphate aminotransferase subfamily.</text>
</comment>
<protein>
    <recommendedName>
        <fullName evidence="9">Histidinol-phosphate aminotransferase</fullName>
        <ecNumber evidence="9">2.6.1.9</ecNumber>
    </recommendedName>
    <alternativeName>
        <fullName evidence="9">Imidazole acetol-phosphate transaminase</fullName>
    </alternativeName>
</protein>
<keyword evidence="5 9" id="KW-0032">Aminotransferase</keyword>
<feature type="modified residue" description="N6-(pyridoxal phosphate)lysine" evidence="9">
    <location>
        <position position="231"/>
    </location>
</feature>
<dbReference type="InterPro" id="IPR015421">
    <property type="entry name" value="PyrdxlP-dep_Trfase_major"/>
</dbReference>
<dbReference type="InterPro" id="IPR001917">
    <property type="entry name" value="Aminotrans_II_pyridoxalP_BS"/>
</dbReference>
<evidence type="ECO:0000256" key="9">
    <source>
        <dbReference type="HAMAP-Rule" id="MF_01023"/>
    </source>
</evidence>
<evidence type="ECO:0000313" key="12">
    <source>
        <dbReference type="EMBL" id="SPX62691.1"/>
    </source>
</evidence>
<evidence type="ECO:0000256" key="3">
    <source>
        <dbReference type="ARBA" id="ARBA00007970"/>
    </source>
</evidence>
<name>A0A0W0TUE9_9GAMM</name>
<organism evidence="11 13">
    <name type="scientific">Legionella feeleii</name>
    <dbReference type="NCBI Taxonomy" id="453"/>
    <lineage>
        <taxon>Bacteria</taxon>
        <taxon>Pseudomonadati</taxon>
        <taxon>Pseudomonadota</taxon>
        <taxon>Gammaproteobacteria</taxon>
        <taxon>Legionellales</taxon>
        <taxon>Legionellaceae</taxon>
        <taxon>Legionella</taxon>
    </lineage>
</organism>
<dbReference type="InterPro" id="IPR015424">
    <property type="entry name" value="PyrdxlP-dep_Trfase"/>
</dbReference>
<dbReference type="EMBL" id="LNYB01000051">
    <property type="protein sequence ID" value="KTC99247.1"/>
    <property type="molecule type" value="Genomic_DNA"/>
</dbReference>
<dbReference type="InterPro" id="IPR005861">
    <property type="entry name" value="HisP_aminotrans"/>
</dbReference>
<evidence type="ECO:0000313" key="11">
    <source>
        <dbReference type="EMBL" id="KTC99247.1"/>
    </source>
</evidence>
<accession>A0A0W0TUE9</accession>
<dbReference type="GO" id="GO:0000105">
    <property type="term" value="P:L-histidine biosynthetic process"/>
    <property type="evidence" value="ECO:0007669"/>
    <property type="project" value="UniProtKB-UniRule"/>
</dbReference>
<dbReference type="Pfam" id="PF00155">
    <property type="entry name" value="Aminotran_1_2"/>
    <property type="match status" value="1"/>
</dbReference>
<dbReference type="UniPathway" id="UPA00031">
    <property type="reaction ID" value="UER00012"/>
</dbReference>
<dbReference type="PANTHER" id="PTHR43643">
    <property type="entry name" value="HISTIDINOL-PHOSPHATE AMINOTRANSFERASE 2"/>
    <property type="match status" value="1"/>
</dbReference>
<dbReference type="InterPro" id="IPR015422">
    <property type="entry name" value="PyrdxlP-dep_Trfase_small"/>
</dbReference>
<evidence type="ECO:0000313" key="14">
    <source>
        <dbReference type="Proteomes" id="UP000251942"/>
    </source>
</evidence>
<comment type="cofactor">
    <cofactor evidence="1 9">
        <name>pyridoxal 5'-phosphate</name>
        <dbReference type="ChEBI" id="CHEBI:597326"/>
    </cofactor>
</comment>
<dbReference type="CDD" id="cd00609">
    <property type="entry name" value="AAT_like"/>
    <property type="match status" value="1"/>
</dbReference>
<dbReference type="InterPro" id="IPR004839">
    <property type="entry name" value="Aminotransferase_I/II_large"/>
</dbReference>
<keyword evidence="6 9" id="KW-0808">Transferase</keyword>
<keyword evidence="9" id="KW-0368">Histidine biosynthesis</keyword>
<dbReference type="Proteomes" id="UP000251942">
    <property type="component" value="Unassembled WGS sequence"/>
</dbReference>
<dbReference type="RefSeq" id="WP_058445295.1">
    <property type="nucleotide sequence ID" value="NZ_CAAAHT010000017.1"/>
</dbReference>
<dbReference type="EMBL" id="UASS01000039">
    <property type="protein sequence ID" value="SPX62691.1"/>
    <property type="molecule type" value="Genomic_DNA"/>
</dbReference>
<dbReference type="InterPro" id="IPR050106">
    <property type="entry name" value="HistidinolP_aminotransfase"/>
</dbReference>
<dbReference type="Proteomes" id="UP000054698">
    <property type="component" value="Unassembled WGS sequence"/>
</dbReference>
<keyword evidence="13" id="KW-1185">Reference proteome</keyword>